<proteinExistence type="predicted"/>
<evidence type="ECO:0000313" key="3">
    <source>
        <dbReference type="Proteomes" id="UP000275504"/>
    </source>
</evidence>
<dbReference type="AlphaFoldDB" id="A0A3S4SU25"/>
<reference evidence="2 3" key="1">
    <citation type="submission" date="2018-12" db="EMBL/GenBank/DDBJ databases">
        <authorList>
            <consortium name="Pathogen Informatics"/>
        </authorList>
    </citation>
    <scope>NUCLEOTIDE SEQUENCE [LARGE SCALE GENOMIC DNA]</scope>
    <source>
        <strain evidence="2 3">NCTC11951</strain>
    </source>
</reference>
<feature type="coiled-coil region" evidence="1">
    <location>
        <begin position="98"/>
        <end position="125"/>
    </location>
</feature>
<evidence type="ECO:0000256" key="1">
    <source>
        <dbReference type="SAM" id="Coils"/>
    </source>
</evidence>
<keyword evidence="1" id="KW-0175">Coiled coil</keyword>
<dbReference type="Proteomes" id="UP000275504">
    <property type="component" value="Chromosome"/>
</dbReference>
<sequence length="257" mass="29286">MVDAIENVNIRFTIQKDNPIDIKTLSNALLALNNSIDEYIYITQGTSGIKTTLKSVEKGSDVFNLVVCGTLMFGELLSNINAYFEFFNNIKNIGKKSVEEIKEDKTLTKSNLDNLENILALAEQKDLNLSITYNDYKDCVIVNQENKDAYKQGIATAKQIKNYEDKEQKHFQNVLIRMKEVKDSERIVKDKAICDDIVPNKAISTEIVDKEAKDLINKNPFDNYYLVDLSVHKIDGLVKLYRITALHSIIPKDIKEN</sequence>
<accession>A0A3S4SU25</accession>
<dbReference type="EMBL" id="LR134359">
    <property type="protein sequence ID" value="VEG60403.1"/>
    <property type="molecule type" value="Genomic_DNA"/>
</dbReference>
<evidence type="ECO:0000313" key="2">
    <source>
        <dbReference type="EMBL" id="VEG60403.1"/>
    </source>
</evidence>
<protein>
    <submittedName>
        <fullName evidence="2">RloG protein</fullName>
    </submittedName>
</protein>
<gene>
    <name evidence="2" type="ORF">NCTC11951_00243</name>
</gene>
<name>A0A3S4SU25_CAMJU</name>
<organism evidence="2 3">
    <name type="scientific">Campylobacter jejuni subsp. doylei</name>
    <dbReference type="NCBI Taxonomy" id="32021"/>
    <lineage>
        <taxon>Bacteria</taxon>
        <taxon>Pseudomonadati</taxon>
        <taxon>Campylobacterota</taxon>
        <taxon>Epsilonproteobacteria</taxon>
        <taxon>Campylobacterales</taxon>
        <taxon>Campylobacteraceae</taxon>
        <taxon>Campylobacter</taxon>
    </lineage>
</organism>